<dbReference type="Pfam" id="PF01026">
    <property type="entry name" value="TatD_DNase"/>
    <property type="match status" value="1"/>
</dbReference>
<evidence type="ECO:0000256" key="2">
    <source>
        <dbReference type="ARBA" id="ARBA00022801"/>
    </source>
</evidence>
<dbReference type="PANTHER" id="PTHR46124">
    <property type="entry name" value="D-AMINOACYL-TRNA DEACYLASE"/>
    <property type="match status" value="1"/>
</dbReference>
<dbReference type="CDD" id="cd01310">
    <property type="entry name" value="TatD_DNAse"/>
    <property type="match status" value="1"/>
</dbReference>
<dbReference type="GO" id="GO:0016787">
    <property type="term" value="F:hydrolase activity"/>
    <property type="evidence" value="ECO:0007669"/>
    <property type="project" value="UniProtKB-KW"/>
</dbReference>
<dbReference type="InterPro" id="IPR018228">
    <property type="entry name" value="DNase_TatD-rel_CS"/>
</dbReference>
<reference evidence="3 4" key="1">
    <citation type="submission" date="2021-08" db="EMBL/GenBank/DDBJ databases">
        <title>Culture and genomic analysis of Symbiopectobacterium purcellii sp. nov. gen. nov., isolated from the leafhopper Empoasca decipiens.</title>
        <authorList>
            <person name="Nadal-Jimenez P."/>
            <person name="Siozios S."/>
            <person name="Halliday N."/>
            <person name="Camara M."/>
            <person name="Hurst G.D.D."/>
        </authorList>
    </citation>
    <scope>NUCLEOTIDE SEQUENCE [LARGE SCALE GENOMIC DNA]</scope>
    <source>
        <strain evidence="3 4">SyEd1</strain>
    </source>
</reference>
<sequence length="281" mass="31417">MDHFLRQFSFIDTHCYFDFPPLSENEVASIALAATAGVTHILVPAVESRYFARITALSHTHPSLFAALGLHPLYVAHHQDSDLDLLEQQLRQRDDRLIAVGEIGLDLYMAEPRFERQCELLQAQLALAKRYDLPVMLHSRRTHDRLAQLLRRIDVPRKGVVHGFAGSEQQALAFIKLGYCIGVGGTITYPRANKTRQAISRLPLDSLLLETDAPDMPLNGFQGQPNLPERAANVFHTLCELRSEPPEVIADALYRNTCRLFTLPGIRADGGVSNTVSQSEK</sequence>
<dbReference type="PROSITE" id="PS01091">
    <property type="entry name" value="TATD_3"/>
    <property type="match status" value="1"/>
</dbReference>
<accession>A0ABX9AMQ1</accession>
<dbReference type="InterPro" id="IPR001130">
    <property type="entry name" value="TatD-like"/>
</dbReference>
<name>A0ABX9AMQ1_9ENTR</name>
<dbReference type="PANTHER" id="PTHR46124:SF3">
    <property type="entry name" value="HYDROLASE"/>
    <property type="match status" value="1"/>
</dbReference>
<dbReference type="EMBL" id="CP081864">
    <property type="protein sequence ID" value="QZN96282.1"/>
    <property type="molecule type" value="Genomic_DNA"/>
</dbReference>
<keyword evidence="2 3" id="KW-0378">Hydrolase</keyword>
<evidence type="ECO:0000256" key="1">
    <source>
        <dbReference type="ARBA" id="ARBA00009275"/>
    </source>
</evidence>
<gene>
    <name evidence="3" type="ORF">K6K13_02060</name>
</gene>
<keyword evidence="4" id="KW-1185">Reference proteome</keyword>
<evidence type="ECO:0000313" key="4">
    <source>
        <dbReference type="Proteomes" id="UP000825886"/>
    </source>
</evidence>
<dbReference type="InterPro" id="IPR032466">
    <property type="entry name" value="Metal_Hydrolase"/>
</dbReference>
<dbReference type="PROSITE" id="PS01090">
    <property type="entry name" value="TATD_2"/>
    <property type="match status" value="1"/>
</dbReference>
<proteinExistence type="inferred from homology"/>
<dbReference type="PIRSF" id="PIRSF005902">
    <property type="entry name" value="DNase_TatD"/>
    <property type="match status" value="1"/>
</dbReference>
<comment type="similarity">
    <text evidence="1">Belongs to the metallo-dependent hydrolases superfamily. TatD-type hydrolase family.</text>
</comment>
<evidence type="ECO:0000313" key="3">
    <source>
        <dbReference type="EMBL" id="QZN96282.1"/>
    </source>
</evidence>
<dbReference type="Proteomes" id="UP000825886">
    <property type="component" value="Chromosome"/>
</dbReference>
<dbReference type="RefSeq" id="WP_222159335.1">
    <property type="nucleotide sequence ID" value="NZ_CP081864.1"/>
</dbReference>
<organism evidence="3 4">
    <name type="scientific">Symbiopectobacterium purcellii</name>
    <dbReference type="NCBI Taxonomy" id="2871826"/>
    <lineage>
        <taxon>Bacteria</taxon>
        <taxon>Pseudomonadati</taxon>
        <taxon>Pseudomonadota</taxon>
        <taxon>Gammaproteobacteria</taxon>
        <taxon>Enterobacterales</taxon>
        <taxon>Enterobacteriaceae</taxon>
    </lineage>
</organism>
<dbReference type="Gene3D" id="3.20.20.140">
    <property type="entry name" value="Metal-dependent hydrolases"/>
    <property type="match status" value="1"/>
</dbReference>
<dbReference type="SUPFAM" id="SSF51556">
    <property type="entry name" value="Metallo-dependent hydrolases"/>
    <property type="match status" value="1"/>
</dbReference>
<protein>
    <submittedName>
        <fullName evidence="3">TatD family hydrolase</fullName>
    </submittedName>
</protein>